<evidence type="ECO:0000313" key="3">
    <source>
        <dbReference type="Proteomes" id="UP000663823"/>
    </source>
</evidence>
<name>A0A820ATG6_9BILA</name>
<evidence type="ECO:0000313" key="1">
    <source>
        <dbReference type="EMBL" id="CAF1341350.1"/>
    </source>
</evidence>
<organism evidence="2 3">
    <name type="scientific">Rotaria sordida</name>
    <dbReference type="NCBI Taxonomy" id="392033"/>
    <lineage>
        <taxon>Eukaryota</taxon>
        <taxon>Metazoa</taxon>
        <taxon>Spiralia</taxon>
        <taxon>Gnathifera</taxon>
        <taxon>Rotifera</taxon>
        <taxon>Eurotatoria</taxon>
        <taxon>Bdelloidea</taxon>
        <taxon>Philodinida</taxon>
        <taxon>Philodinidae</taxon>
        <taxon>Rotaria</taxon>
    </lineage>
</organism>
<dbReference type="Proteomes" id="UP000663823">
    <property type="component" value="Unassembled WGS sequence"/>
</dbReference>
<protein>
    <submittedName>
        <fullName evidence="2">Uncharacterized protein</fullName>
    </submittedName>
</protein>
<evidence type="ECO:0000313" key="2">
    <source>
        <dbReference type="EMBL" id="CAF4194699.1"/>
    </source>
</evidence>
<proteinExistence type="predicted"/>
<comment type="caution">
    <text evidence="2">The sequence shown here is derived from an EMBL/GenBank/DDBJ whole genome shotgun (WGS) entry which is preliminary data.</text>
</comment>
<accession>A0A820ATG6</accession>
<dbReference type="Proteomes" id="UP000663882">
    <property type="component" value="Unassembled WGS sequence"/>
</dbReference>
<gene>
    <name evidence="2" type="ORF">OTI717_LOCUS38317</name>
    <name evidence="1" type="ORF">RFH988_LOCUS31799</name>
</gene>
<dbReference type="EMBL" id="CAJNOO010003521">
    <property type="protein sequence ID" value="CAF1341350.1"/>
    <property type="molecule type" value="Genomic_DNA"/>
</dbReference>
<feature type="non-terminal residue" evidence="2">
    <location>
        <position position="11"/>
    </location>
</feature>
<sequence>MTFINKRNKHQ</sequence>
<dbReference type="EMBL" id="CAJOAX010020422">
    <property type="protein sequence ID" value="CAF4194699.1"/>
    <property type="molecule type" value="Genomic_DNA"/>
</dbReference>
<reference evidence="2" key="1">
    <citation type="submission" date="2021-02" db="EMBL/GenBank/DDBJ databases">
        <authorList>
            <person name="Nowell W R."/>
        </authorList>
    </citation>
    <scope>NUCLEOTIDE SEQUENCE</scope>
</reference>